<dbReference type="Pfam" id="PF02737">
    <property type="entry name" value="3HCDH_N"/>
    <property type="match status" value="1"/>
</dbReference>
<dbReference type="PANTHER" id="PTHR48075">
    <property type="entry name" value="3-HYDROXYACYL-COA DEHYDROGENASE FAMILY PROTEIN"/>
    <property type="match status" value="1"/>
</dbReference>
<dbReference type="Proteomes" id="UP001590951">
    <property type="component" value="Unassembled WGS sequence"/>
</dbReference>
<dbReference type="EMBL" id="JBHFEH010000122">
    <property type="protein sequence ID" value="KAL2046461.1"/>
    <property type="molecule type" value="Genomic_DNA"/>
</dbReference>
<accession>A0ABR4ANR8</accession>
<proteinExistence type="predicted"/>
<feature type="domain" description="3-hydroxyacyl-CoA dehydrogenase NAD binding" evidence="2">
    <location>
        <begin position="7"/>
        <end position="123"/>
    </location>
</feature>
<evidence type="ECO:0000313" key="3">
    <source>
        <dbReference type="EMBL" id="KAL2046461.1"/>
    </source>
</evidence>
<sequence>MASNIKTVGLVGTGVIGLSWSALFLAKGMKISVSDRAPGAEGKLDAYLKENWPTLERIRLTPGASLSNYMFVGASLDDLFGQVDFVQENTPKHLKLKQDVFANMDARTRPDVVIASSSSGLPSS</sequence>
<evidence type="ECO:0000256" key="1">
    <source>
        <dbReference type="SAM" id="Phobius"/>
    </source>
</evidence>
<evidence type="ECO:0000259" key="2">
    <source>
        <dbReference type="Pfam" id="PF02737"/>
    </source>
</evidence>
<comment type="caution">
    <text evidence="3">The sequence shown here is derived from an EMBL/GenBank/DDBJ whole genome shotgun (WGS) entry which is preliminary data.</text>
</comment>
<keyword evidence="1" id="KW-0472">Membrane</keyword>
<gene>
    <name evidence="3" type="ORF">ABVK25_011856</name>
</gene>
<organism evidence="3 4">
    <name type="scientific">Lepraria finkii</name>
    <dbReference type="NCBI Taxonomy" id="1340010"/>
    <lineage>
        <taxon>Eukaryota</taxon>
        <taxon>Fungi</taxon>
        <taxon>Dikarya</taxon>
        <taxon>Ascomycota</taxon>
        <taxon>Pezizomycotina</taxon>
        <taxon>Lecanoromycetes</taxon>
        <taxon>OSLEUM clade</taxon>
        <taxon>Lecanoromycetidae</taxon>
        <taxon>Lecanorales</taxon>
        <taxon>Lecanorineae</taxon>
        <taxon>Stereocaulaceae</taxon>
        <taxon>Lepraria</taxon>
    </lineage>
</organism>
<name>A0ABR4ANR8_9LECA</name>
<keyword evidence="4" id="KW-1185">Reference proteome</keyword>
<evidence type="ECO:0000313" key="4">
    <source>
        <dbReference type="Proteomes" id="UP001590951"/>
    </source>
</evidence>
<keyword evidence="1" id="KW-1133">Transmembrane helix</keyword>
<feature type="transmembrane region" description="Helical" evidence="1">
    <location>
        <begin position="6"/>
        <end position="26"/>
    </location>
</feature>
<dbReference type="InterPro" id="IPR006176">
    <property type="entry name" value="3-OHacyl-CoA_DH_NAD-bd"/>
</dbReference>
<dbReference type="InterPro" id="IPR036291">
    <property type="entry name" value="NAD(P)-bd_dom_sf"/>
</dbReference>
<keyword evidence="1" id="KW-0812">Transmembrane</keyword>
<dbReference type="PANTHER" id="PTHR48075:SF5">
    <property type="entry name" value="3-HYDROXYBUTYRYL-COA DEHYDROGENASE"/>
    <property type="match status" value="1"/>
</dbReference>
<reference evidence="3 4" key="1">
    <citation type="submission" date="2024-09" db="EMBL/GenBank/DDBJ databases">
        <title>Rethinking Asexuality: The Enigmatic Case of Functional Sexual Genes in Lepraria (Stereocaulaceae).</title>
        <authorList>
            <person name="Doellman M."/>
            <person name="Sun Y."/>
            <person name="Barcenas-Pena A."/>
            <person name="Lumbsch H.T."/>
            <person name="Grewe F."/>
        </authorList>
    </citation>
    <scope>NUCLEOTIDE SEQUENCE [LARGE SCALE GENOMIC DNA]</scope>
    <source>
        <strain evidence="3 4">Grewe 0041</strain>
    </source>
</reference>
<dbReference type="Gene3D" id="3.40.50.720">
    <property type="entry name" value="NAD(P)-binding Rossmann-like Domain"/>
    <property type="match status" value="1"/>
</dbReference>
<protein>
    <recommendedName>
        <fullName evidence="2">3-hydroxyacyl-CoA dehydrogenase NAD binding domain-containing protein</fullName>
    </recommendedName>
</protein>
<dbReference type="SUPFAM" id="SSF51735">
    <property type="entry name" value="NAD(P)-binding Rossmann-fold domains"/>
    <property type="match status" value="1"/>
</dbReference>